<dbReference type="EMBL" id="MU267786">
    <property type="protein sequence ID" value="KAH7908979.1"/>
    <property type="molecule type" value="Genomic_DNA"/>
</dbReference>
<sequence>MARDSRASGKVKATRTCAVEGCRWPYVSKASLNQHRKAYHSIAHTLAWNGTKVLCTRDLVTGKVPCPCGDEAHARFDWQKVNSRLRASTHSTNPNEYPDDLPHTLADQEVGETSHSPLHDEANRNDNLPSMAVDEPSTVISSAADLFGNAPLSSGLDCDETPIDAHIFDADTIAPGRDNELDVDHPFPELPETMQLDFADLLTHNPDTAVQPSSTLYLHGMEMNPPDVAMRLRQCNILVDPTFRLAICLDCRIPVLYNHMHTHRRSAHPTPRKALIDTQLPSPEDLNAMLTFLGASHPISVFPGPIHAIPGLDIVDAVRCTVEGCSVERVFSNRKRILEHFKLEHPDVPKFKRTDKVIKAHALSAFRGYRLYVEVLPSVVVPETTLYASILSQAEFTGLNRKSVIYNPSENQRPRGPLFTLTRWEQCVTDVNLEHLRPTAFPVDKEAEPLYARLVSLVRRYYHSISSSLSSLSTLTLRAINSTSVDMEKRPFSKLQESSTTDRYADFTARFLVFLLRHTLQPISGFNVPLHPNHQSALTHLLFCLREPSPSESDCIDQIHVTIFSLLQFASSEFLQHDWKDPVTLFLVTYHLTDDYGNTSRVALVPPSIAQLQWCFRATAALEIIHALPRFDNNSFLAYEQLVKPYLTDGKPTLFTSLRQKMALISSLAHNEHELPRFMWNADYDVLSIDGFPISLPTFRQSIEDTISSINNRVSQLCRGCPVDDLMSHIDSRTNPHAATLWFRDRPQNLAQGASVFNEEGNAFRGFDSRLLKHLSADSAFFGNLGGGDIIVHRDVIWEWFGQLDELVSELFYAVISTWGGGARGTECDHLKYEVYGEGSRHLFVLNGQVTIVTTYAKTQSIQGHGRLVARTPASAVSRQLLAVIALVYPAAAHLATYIMPVDRARAYLSYIFVQNGFVMDSGLFTKTIAHHTRKHIGIALGLRDWRQTMCTMLVNIAKVDFGRPEPDDTDLVAIHDMFAHSQSVANAHYALQVTDALPSISHTAVAQMQRVSHRWHQTIGQLHPDLIETVKAPLDDGMQEVYMRLSSQVDAAVSIAVQKSYLSASNQLLQEFQSYSEGIGSHVCRTLQQFGVASTPATSELPPLLVHPDLARCLALLFPGLSEPTFTLPQQAELVQSSLTNEHVLAVLPTGSGKSVAFFGAAVLSPEDLFLVVTPLNSLTEDLARRLASMPISGGVYGPSINPSTSQLVLVSAHQAGSDSFYQWLHACQRRIKRIFIDEAHEVYVSDSYRSCFKLLHLLTRLGKPFTFLSATIAIQSVPILCERMQISPALLRQIRAPLTRANIKYSVKKIADNDSIEKEVKNAVNSMHIGADDRAIIYFETIAMCKKMAQELGIAYYTSQIHADSSRNAEEKSARFRVWRAGEQPLHRWMFATCAFGEGIDFPSVILVISINPHSMLQFLQESGRLGRNGQPCSSLLLYNRDPRVKDPVRDSQSGVQALVEYVNTRRCRRLCFADFDPHVHSCGAITSGALCDRCRELAEASISAILHAFRPFLTRLQSSHIAVAQPLRLDLPICTGDDIFAGSVPQPLPDLKLVCARPSTISVPPRQTRDTGFVTRGTPLSTTIPRVISVQSNGRALDNQYTLGTVEMETLKVVLDRVDAVGCPDCWVTGNYISDTPHSHRRPFGTDALVMTLLTIKHLHVASWPYCFLCWVPFRYPCHHPSIVRGTKIQPHQCRYPKIPYLIPTLIALILKHDRPGVDGSDYISKIAVFLSEAEPTIRVLSKLTEWLQREPRNASVLPNCFNFILAFHSLFRELTALS</sequence>
<organism evidence="1 2">
    <name type="scientific">Hygrophoropsis aurantiaca</name>
    <dbReference type="NCBI Taxonomy" id="72124"/>
    <lineage>
        <taxon>Eukaryota</taxon>
        <taxon>Fungi</taxon>
        <taxon>Dikarya</taxon>
        <taxon>Basidiomycota</taxon>
        <taxon>Agaricomycotina</taxon>
        <taxon>Agaricomycetes</taxon>
        <taxon>Agaricomycetidae</taxon>
        <taxon>Boletales</taxon>
        <taxon>Coniophorineae</taxon>
        <taxon>Hygrophoropsidaceae</taxon>
        <taxon>Hygrophoropsis</taxon>
    </lineage>
</organism>
<comment type="caution">
    <text evidence="1">The sequence shown here is derived from an EMBL/GenBank/DDBJ whole genome shotgun (WGS) entry which is preliminary data.</text>
</comment>
<proteinExistence type="predicted"/>
<accession>A0ACB8A641</accession>
<protein>
    <submittedName>
        <fullName evidence="1">Uncharacterized protein</fullName>
    </submittedName>
</protein>
<name>A0ACB8A641_9AGAM</name>
<gene>
    <name evidence="1" type="ORF">BJ138DRAFT_1103052</name>
</gene>
<reference evidence="1" key="1">
    <citation type="journal article" date="2021" name="New Phytol.">
        <title>Evolutionary innovations through gain and loss of genes in the ectomycorrhizal Boletales.</title>
        <authorList>
            <person name="Wu G."/>
            <person name="Miyauchi S."/>
            <person name="Morin E."/>
            <person name="Kuo A."/>
            <person name="Drula E."/>
            <person name="Varga T."/>
            <person name="Kohler A."/>
            <person name="Feng B."/>
            <person name="Cao Y."/>
            <person name="Lipzen A."/>
            <person name="Daum C."/>
            <person name="Hundley H."/>
            <person name="Pangilinan J."/>
            <person name="Johnson J."/>
            <person name="Barry K."/>
            <person name="LaButti K."/>
            <person name="Ng V."/>
            <person name="Ahrendt S."/>
            <person name="Min B."/>
            <person name="Choi I.G."/>
            <person name="Park H."/>
            <person name="Plett J.M."/>
            <person name="Magnuson J."/>
            <person name="Spatafora J.W."/>
            <person name="Nagy L.G."/>
            <person name="Henrissat B."/>
            <person name="Grigoriev I.V."/>
            <person name="Yang Z.L."/>
            <person name="Xu J."/>
            <person name="Martin F.M."/>
        </authorList>
    </citation>
    <scope>NUCLEOTIDE SEQUENCE</scope>
    <source>
        <strain evidence="1">ATCC 28755</strain>
    </source>
</reference>
<evidence type="ECO:0000313" key="2">
    <source>
        <dbReference type="Proteomes" id="UP000790377"/>
    </source>
</evidence>
<keyword evidence="2" id="KW-1185">Reference proteome</keyword>
<evidence type="ECO:0000313" key="1">
    <source>
        <dbReference type="EMBL" id="KAH7908979.1"/>
    </source>
</evidence>
<dbReference type="Proteomes" id="UP000790377">
    <property type="component" value="Unassembled WGS sequence"/>
</dbReference>